<accession>A0A9D2MRS6</accession>
<dbReference type="InterPro" id="IPR001789">
    <property type="entry name" value="Sig_transdc_resp-reg_receiver"/>
</dbReference>
<proteinExistence type="predicted"/>
<dbReference type="InterPro" id="IPR007492">
    <property type="entry name" value="LytTR_DNA-bd_dom"/>
</dbReference>
<evidence type="ECO:0000259" key="5">
    <source>
        <dbReference type="PROSITE" id="PS50930"/>
    </source>
</evidence>
<feature type="domain" description="HTH LytTR-type" evidence="5">
    <location>
        <begin position="134"/>
        <end position="233"/>
    </location>
</feature>
<dbReference type="Proteomes" id="UP000886883">
    <property type="component" value="Unassembled WGS sequence"/>
</dbReference>
<evidence type="ECO:0000259" key="4">
    <source>
        <dbReference type="PROSITE" id="PS50110"/>
    </source>
</evidence>
<evidence type="ECO:0000256" key="3">
    <source>
        <dbReference type="PROSITE-ProRule" id="PRU00169"/>
    </source>
</evidence>
<dbReference type="PROSITE" id="PS50110">
    <property type="entry name" value="RESPONSE_REGULATORY"/>
    <property type="match status" value="1"/>
</dbReference>
<protein>
    <recommendedName>
        <fullName evidence="1">Stage 0 sporulation protein A homolog</fullName>
    </recommendedName>
</protein>
<evidence type="ECO:0000313" key="6">
    <source>
        <dbReference type="EMBL" id="HJB90781.1"/>
    </source>
</evidence>
<dbReference type="SMART" id="SM00850">
    <property type="entry name" value="LytTR"/>
    <property type="match status" value="1"/>
</dbReference>
<comment type="caution">
    <text evidence="6">The sequence shown here is derived from an EMBL/GenBank/DDBJ whole genome shotgun (WGS) entry which is preliminary data.</text>
</comment>
<dbReference type="GO" id="GO:0000156">
    <property type="term" value="F:phosphorelay response regulator activity"/>
    <property type="evidence" value="ECO:0007669"/>
    <property type="project" value="InterPro"/>
</dbReference>
<feature type="modified residue" description="4-aspartylphosphate" evidence="3">
    <location>
        <position position="62"/>
    </location>
</feature>
<dbReference type="Gene3D" id="2.40.50.1020">
    <property type="entry name" value="LytTr DNA-binding domain"/>
    <property type="match status" value="1"/>
</dbReference>
<dbReference type="InterPro" id="IPR046947">
    <property type="entry name" value="LytR-like"/>
</dbReference>
<evidence type="ECO:0000256" key="2">
    <source>
        <dbReference type="ARBA" id="ARBA00024867"/>
    </source>
</evidence>
<dbReference type="Pfam" id="PF00072">
    <property type="entry name" value="Response_reg"/>
    <property type="match status" value="1"/>
</dbReference>
<dbReference type="InterPro" id="IPR011006">
    <property type="entry name" value="CheY-like_superfamily"/>
</dbReference>
<dbReference type="Gene3D" id="3.40.50.2300">
    <property type="match status" value="1"/>
</dbReference>
<sequence>MAPYRLAVCEDDPVEGKQLIKTCDTLLSDRQIPHTLCLFENADSLAKALEQNSDAFDLLLLDIQMEGQSGMALAKELYRRQFPGRFLFITGYAEYALEGYEVHPIHYLLKPVEPSQLEDVLLRDWEEHHRVKNLLLRSGGKTLSLPVADIRYMESRNHTLTVRTAKAEYNLPLSLSEAENLAPPGVFYRCHNSFLVNIRQVEEIERTSLRLRDGTQLPMGRRYYQSFQTAFIHFINQNIQT</sequence>
<dbReference type="AlphaFoldDB" id="A0A9D2MRS6"/>
<gene>
    <name evidence="6" type="ORF">H9763_04855</name>
</gene>
<dbReference type="PANTHER" id="PTHR37299:SF1">
    <property type="entry name" value="STAGE 0 SPORULATION PROTEIN A HOMOLOG"/>
    <property type="match status" value="1"/>
</dbReference>
<dbReference type="PANTHER" id="PTHR37299">
    <property type="entry name" value="TRANSCRIPTIONAL REGULATOR-RELATED"/>
    <property type="match status" value="1"/>
</dbReference>
<dbReference type="SMART" id="SM00448">
    <property type="entry name" value="REC"/>
    <property type="match status" value="1"/>
</dbReference>
<evidence type="ECO:0000256" key="1">
    <source>
        <dbReference type="ARBA" id="ARBA00018672"/>
    </source>
</evidence>
<evidence type="ECO:0000313" key="7">
    <source>
        <dbReference type="Proteomes" id="UP000886883"/>
    </source>
</evidence>
<comment type="function">
    <text evidence="2">May play the central regulatory role in sporulation. It may be an element of the effector pathway responsible for the activation of sporulation genes in response to nutritional stress. Spo0A may act in concert with spo0H (a sigma factor) to control the expression of some genes that are critical to the sporulation process.</text>
</comment>
<feature type="domain" description="Response regulatory" evidence="4">
    <location>
        <begin position="5"/>
        <end position="125"/>
    </location>
</feature>
<dbReference type="SUPFAM" id="SSF52172">
    <property type="entry name" value="CheY-like"/>
    <property type="match status" value="1"/>
</dbReference>
<dbReference type="PROSITE" id="PS50930">
    <property type="entry name" value="HTH_LYTTR"/>
    <property type="match status" value="1"/>
</dbReference>
<reference evidence="6" key="2">
    <citation type="submission" date="2021-04" db="EMBL/GenBank/DDBJ databases">
        <authorList>
            <person name="Gilroy R."/>
        </authorList>
    </citation>
    <scope>NUCLEOTIDE SEQUENCE</scope>
    <source>
        <strain evidence="6">USAMLcec3-2134</strain>
    </source>
</reference>
<reference evidence="6" key="1">
    <citation type="journal article" date="2021" name="PeerJ">
        <title>Extensive microbial diversity within the chicken gut microbiome revealed by metagenomics and culture.</title>
        <authorList>
            <person name="Gilroy R."/>
            <person name="Ravi A."/>
            <person name="Getino M."/>
            <person name="Pursley I."/>
            <person name="Horton D.L."/>
            <person name="Alikhan N.F."/>
            <person name="Baker D."/>
            <person name="Gharbi K."/>
            <person name="Hall N."/>
            <person name="Watson M."/>
            <person name="Adriaenssens E.M."/>
            <person name="Foster-Nyarko E."/>
            <person name="Jarju S."/>
            <person name="Secka A."/>
            <person name="Antonio M."/>
            <person name="Oren A."/>
            <person name="Chaudhuri R.R."/>
            <person name="La Ragione R."/>
            <person name="Hildebrand F."/>
            <person name="Pallen M.J."/>
        </authorList>
    </citation>
    <scope>NUCLEOTIDE SEQUENCE</scope>
    <source>
        <strain evidence="6">USAMLcec3-2134</strain>
    </source>
</reference>
<organism evidence="6 7">
    <name type="scientific">Candidatus Eisenbergiella merdigallinarum</name>
    <dbReference type="NCBI Taxonomy" id="2838552"/>
    <lineage>
        <taxon>Bacteria</taxon>
        <taxon>Bacillati</taxon>
        <taxon>Bacillota</taxon>
        <taxon>Clostridia</taxon>
        <taxon>Lachnospirales</taxon>
        <taxon>Lachnospiraceae</taxon>
        <taxon>Eisenbergiella</taxon>
    </lineage>
</organism>
<keyword evidence="3" id="KW-0597">Phosphoprotein</keyword>
<dbReference type="GO" id="GO:0003677">
    <property type="term" value="F:DNA binding"/>
    <property type="evidence" value="ECO:0007669"/>
    <property type="project" value="UniProtKB-KW"/>
</dbReference>
<keyword evidence="6" id="KW-0238">DNA-binding</keyword>
<dbReference type="Pfam" id="PF04397">
    <property type="entry name" value="LytTR"/>
    <property type="match status" value="1"/>
</dbReference>
<dbReference type="EMBL" id="DWXE01000016">
    <property type="protein sequence ID" value="HJB90781.1"/>
    <property type="molecule type" value="Genomic_DNA"/>
</dbReference>
<name>A0A9D2MRS6_9FIRM</name>